<organism evidence="1 2">
    <name type="scientific">Thalictrum thalictroides</name>
    <name type="common">Rue-anemone</name>
    <name type="synonym">Anemone thalictroides</name>
    <dbReference type="NCBI Taxonomy" id="46969"/>
    <lineage>
        <taxon>Eukaryota</taxon>
        <taxon>Viridiplantae</taxon>
        <taxon>Streptophyta</taxon>
        <taxon>Embryophyta</taxon>
        <taxon>Tracheophyta</taxon>
        <taxon>Spermatophyta</taxon>
        <taxon>Magnoliopsida</taxon>
        <taxon>Ranunculales</taxon>
        <taxon>Ranunculaceae</taxon>
        <taxon>Thalictroideae</taxon>
        <taxon>Thalictrum</taxon>
    </lineage>
</organism>
<dbReference type="PANTHER" id="PTHR32332">
    <property type="entry name" value="2-NITROPROPANE DIOXYGENASE"/>
    <property type="match status" value="1"/>
</dbReference>
<gene>
    <name evidence="1" type="ORF">FRX31_017105</name>
</gene>
<evidence type="ECO:0000313" key="2">
    <source>
        <dbReference type="Proteomes" id="UP000554482"/>
    </source>
</evidence>
<dbReference type="AlphaFoldDB" id="A0A7J6W906"/>
<dbReference type="Proteomes" id="UP000554482">
    <property type="component" value="Unassembled WGS sequence"/>
</dbReference>
<protein>
    <submittedName>
        <fullName evidence="1">Aldolase-type tim barrel family protein</fullName>
    </submittedName>
</protein>
<sequence>MKAGGILGVEHGIVLAPLGPDVSGPELVAAVANAGGLGLLASPNNYEETVKAIREIKKLTNKPFGAGILLEFDNTKAIQAIYDEKLAFLQVFWGDFPKERVDEAHAHGVKVLHQ</sequence>
<feature type="non-terminal residue" evidence="1">
    <location>
        <position position="1"/>
    </location>
</feature>
<dbReference type="SUPFAM" id="SSF51412">
    <property type="entry name" value="Inosine monophosphate dehydrogenase (IMPDH)"/>
    <property type="match status" value="1"/>
</dbReference>
<proteinExistence type="predicted"/>
<comment type="caution">
    <text evidence="1">The sequence shown here is derived from an EMBL/GenBank/DDBJ whole genome shotgun (WGS) entry which is preliminary data.</text>
</comment>
<dbReference type="InterPro" id="IPR013785">
    <property type="entry name" value="Aldolase_TIM"/>
</dbReference>
<dbReference type="Gene3D" id="3.20.20.70">
    <property type="entry name" value="Aldolase class I"/>
    <property type="match status" value="1"/>
</dbReference>
<name>A0A7J6W906_THATH</name>
<accession>A0A7J6W906</accession>
<evidence type="ECO:0000313" key="1">
    <source>
        <dbReference type="EMBL" id="KAF5193308.1"/>
    </source>
</evidence>
<dbReference type="EMBL" id="JABWDY010020233">
    <property type="protein sequence ID" value="KAF5193308.1"/>
    <property type="molecule type" value="Genomic_DNA"/>
</dbReference>
<dbReference type="OrthoDB" id="10265891at2759"/>
<dbReference type="PANTHER" id="PTHR32332:SF20">
    <property type="entry name" value="2-NITROPROPANE DIOXYGENASE-LIKE PROTEIN"/>
    <property type="match status" value="1"/>
</dbReference>
<reference evidence="1 2" key="1">
    <citation type="submission" date="2020-06" db="EMBL/GenBank/DDBJ databases">
        <title>Transcriptomic and genomic resources for Thalictrum thalictroides and T. hernandezii: Facilitating candidate gene discovery in an emerging model plant lineage.</title>
        <authorList>
            <person name="Arias T."/>
            <person name="Riano-Pachon D.M."/>
            <person name="Di Stilio V.S."/>
        </authorList>
    </citation>
    <scope>NUCLEOTIDE SEQUENCE [LARGE SCALE GENOMIC DNA]</scope>
    <source>
        <strain evidence="2">cv. WT478/WT964</strain>
        <tissue evidence="1">Leaves</tissue>
    </source>
</reference>
<dbReference type="Pfam" id="PF03060">
    <property type="entry name" value="NMO"/>
    <property type="match status" value="1"/>
</dbReference>
<keyword evidence="2" id="KW-1185">Reference proteome</keyword>